<dbReference type="EMBL" id="CABIKO010000857">
    <property type="protein sequence ID" value="VVA39835.1"/>
    <property type="molecule type" value="Genomic_DNA"/>
</dbReference>
<evidence type="ECO:0000313" key="1">
    <source>
        <dbReference type="EMBL" id="VVA39835.1"/>
    </source>
</evidence>
<reference evidence="2" key="1">
    <citation type="journal article" date="2020" name="Plant J.">
        <title>Transposons played a major role in the diversification between the closely related almond and peach genomes: results from the almond genome sequence.</title>
        <authorList>
            <person name="Alioto T."/>
            <person name="Alexiou K.G."/>
            <person name="Bardil A."/>
            <person name="Barteri F."/>
            <person name="Castanera R."/>
            <person name="Cruz F."/>
            <person name="Dhingra A."/>
            <person name="Duval H."/>
            <person name="Fernandez I Marti A."/>
            <person name="Frias L."/>
            <person name="Galan B."/>
            <person name="Garcia J.L."/>
            <person name="Howad W."/>
            <person name="Gomez-Garrido J."/>
            <person name="Gut M."/>
            <person name="Julca I."/>
            <person name="Morata J."/>
            <person name="Puigdomenech P."/>
            <person name="Ribeca P."/>
            <person name="Rubio Cabetas M.J."/>
            <person name="Vlasova A."/>
            <person name="Wirthensohn M."/>
            <person name="Garcia-Mas J."/>
            <person name="Gabaldon T."/>
            <person name="Casacuberta J.M."/>
            <person name="Arus P."/>
        </authorList>
    </citation>
    <scope>NUCLEOTIDE SEQUENCE [LARGE SCALE GENOMIC DNA]</scope>
    <source>
        <strain evidence="2">cv. Texas</strain>
    </source>
</reference>
<sequence>MSCNRLDNLCWLPNVCTLVVVLGIVAEGISHATVDRSEIFSASLSGVTLFSRTPNSYDELLARLPKHDLRYTRRGNRFATRGFRIHNNPLSCRINEVDY</sequence>
<accession>A0A5E4GIZ5</accession>
<gene>
    <name evidence="1" type="ORF">ALMOND_2B000907</name>
</gene>
<dbReference type="Gramene" id="VVA39835">
    <property type="protein sequence ID" value="VVA39835"/>
    <property type="gene ID" value="Prudul26B000907"/>
</dbReference>
<protein>
    <submittedName>
        <fullName evidence="1">Uncharacterized protein</fullName>
    </submittedName>
</protein>
<proteinExistence type="predicted"/>
<organism evidence="1 2">
    <name type="scientific">Prunus dulcis</name>
    <name type="common">Almond</name>
    <name type="synonym">Amygdalus dulcis</name>
    <dbReference type="NCBI Taxonomy" id="3755"/>
    <lineage>
        <taxon>Eukaryota</taxon>
        <taxon>Viridiplantae</taxon>
        <taxon>Streptophyta</taxon>
        <taxon>Embryophyta</taxon>
        <taxon>Tracheophyta</taxon>
        <taxon>Spermatophyta</taxon>
        <taxon>Magnoliopsida</taxon>
        <taxon>eudicotyledons</taxon>
        <taxon>Gunneridae</taxon>
        <taxon>Pentapetalae</taxon>
        <taxon>rosids</taxon>
        <taxon>fabids</taxon>
        <taxon>Rosales</taxon>
        <taxon>Rosaceae</taxon>
        <taxon>Amygdaloideae</taxon>
        <taxon>Amygdaleae</taxon>
        <taxon>Prunus</taxon>
    </lineage>
</organism>
<evidence type="ECO:0000313" key="2">
    <source>
        <dbReference type="Proteomes" id="UP000327085"/>
    </source>
</evidence>
<dbReference type="AlphaFoldDB" id="A0A5E4GIZ5"/>
<dbReference type="InParanoid" id="A0A5E4GIZ5"/>
<name>A0A5E4GIZ5_PRUDU</name>
<feature type="non-terminal residue" evidence="1">
    <location>
        <position position="99"/>
    </location>
</feature>
<dbReference type="Proteomes" id="UP000327085">
    <property type="component" value="Chromosome 5"/>
</dbReference>